<dbReference type="PROSITE" id="PS50261">
    <property type="entry name" value="G_PROTEIN_RECEP_F2_4"/>
    <property type="match status" value="1"/>
</dbReference>
<keyword evidence="7 13" id="KW-0472">Membrane</keyword>
<dbReference type="SMART" id="SM00303">
    <property type="entry name" value="GPS"/>
    <property type="match status" value="1"/>
</dbReference>
<dbReference type="InterPro" id="IPR046338">
    <property type="entry name" value="GAIN_dom_sf"/>
</dbReference>
<feature type="transmembrane region" description="Helical" evidence="13">
    <location>
        <begin position="188"/>
        <end position="208"/>
    </location>
</feature>
<evidence type="ECO:0000256" key="6">
    <source>
        <dbReference type="ARBA" id="ARBA00023040"/>
    </source>
</evidence>
<dbReference type="EMBL" id="CM004480">
    <property type="protein sequence ID" value="OCT67717.1"/>
    <property type="molecule type" value="Genomic_DNA"/>
</dbReference>
<feature type="region of interest" description="Disordered" evidence="12">
    <location>
        <begin position="441"/>
        <end position="469"/>
    </location>
</feature>
<evidence type="ECO:0000256" key="4">
    <source>
        <dbReference type="ARBA" id="ARBA00022729"/>
    </source>
</evidence>
<dbReference type="GO" id="GO:0007166">
    <property type="term" value="P:cell surface receptor signaling pathway"/>
    <property type="evidence" value="ECO:0007669"/>
    <property type="project" value="InterPro"/>
</dbReference>
<keyword evidence="2" id="KW-1003">Cell membrane</keyword>
<feature type="transmembrane region" description="Helical" evidence="13">
    <location>
        <begin position="153"/>
        <end position="176"/>
    </location>
</feature>
<dbReference type="PROSITE" id="PS50221">
    <property type="entry name" value="GAIN_B"/>
    <property type="match status" value="1"/>
</dbReference>
<dbReference type="InterPro" id="IPR017981">
    <property type="entry name" value="GPCR_2-like_7TM"/>
</dbReference>
<dbReference type="Pfam" id="PF01825">
    <property type="entry name" value="GPS"/>
    <property type="match status" value="1"/>
</dbReference>
<evidence type="ECO:0000256" key="3">
    <source>
        <dbReference type="ARBA" id="ARBA00022692"/>
    </source>
</evidence>
<dbReference type="InterPro" id="IPR000832">
    <property type="entry name" value="GPCR_2_secretin-like"/>
</dbReference>
<keyword evidence="5 13" id="KW-1133">Transmembrane helix</keyword>
<reference evidence="17" key="1">
    <citation type="journal article" date="2016" name="Nature">
        <title>Genome evolution in the allotetraploid frog Xenopus laevis.</title>
        <authorList>
            <person name="Session A.M."/>
            <person name="Uno Y."/>
            <person name="Kwon T."/>
            <person name="Chapman J.A."/>
            <person name="Toyoda A."/>
            <person name="Takahashi S."/>
            <person name="Fukui A."/>
            <person name="Hikosaka A."/>
            <person name="Suzuki A."/>
            <person name="Kondo M."/>
            <person name="van Heeringen S.J."/>
            <person name="Quigley I."/>
            <person name="Heinz S."/>
            <person name="Ogino H."/>
            <person name="Ochi H."/>
            <person name="Hellsten U."/>
            <person name="Lyons J.B."/>
            <person name="Simakov O."/>
            <person name="Putnam N."/>
            <person name="Stites J."/>
            <person name="Kuroki Y."/>
            <person name="Tanaka T."/>
            <person name="Michiue T."/>
            <person name="Watanabe M."/>
            <person name="Bogdanovic O."/>
            <person name="Lister R."/>
            <person name="Georgiou G."/>
            <person name="Paranjpe S.S."/>
            <person name="van Kruijsbergen I."/>
            <person name="Shu S."/>
            <person name="Carlson J."/>
            <person name="Kinoshita T."/>
            <person name="Ohta Y."/>
            <person name="Mawaribuchi S."/>
            <person name="Jenkins J."/>
            <person name="Grimwood J."/>
            <person name="Schmutz J."/>
            <person name="Mitros T."/>
            <person name="Mozaffari S.V."/>
            <person name="Suzuki Y."/>
            <person name="Haramoto Y."/>
            <person name="Yamamoto T.S."/>
            <person name="Takagi C."/>
            <person name="Heald R."/>
            <person name="Miller K."/>
            <person name="Haudenschild C."/>
            <person name="Kitzman J."/>
            <person name="Nakayama T."/>
            <person name="Izutsu Y."/>
            <person name="Robert J."/>
            <person name="Fortriede J."/>
            <person name="Burns K."/>
            <person name="Lotay V."/>
            <person name="Karimi K."/>
            <person name="Yasuoka Y."/>
            <person name="Dichmann D.S."/>
            <person name="Flajnik M.F."/>
            <person name="Houston D.W."/>
            <person name="Shendure J."/>
            <person name="DuPasquier L."/>
            <person name="Vize P.D."/>
            <person name="Zorn A.M."/>
            <person name="Ito M."/>
            <person name="Marcotte E.M."/>
            <person name="Wallingford J.B."/>
            <person name="Ito Y."/>
            <person name="Asashima M."/>
            <person name="Ueno N."/>
            <person name="Matsuda Y."/>
            <person name="Veenstra G.J."/>
            <person name="Fujiyama A."/>
            <person name="Harland R.M."/>
            <person name="Taira M."/>
            <person name="Rokhsar D.S."/>
        </authorList>
    </citation>
    <scope>NUCLEOTIDE SEQUENCE [LARGE SCALE GENOMIC DNA]</scope>
    <source>
        <strain evidence="17">J</strain>
    </source>
</reference>
<feature type="transmembrane region" description="Helical" evidence="13">
    <location>
        <begin position="383"/>
        <end position="405"/>
    </location>
</feature>
<keyword evidence="9" id="KW-0675">Receptor</keyword>
<feature type="transmembrane region" description="Helical" evidence="13">
    <location>
        <begin position="309"/>
        <end position="335"/>
    </location>
</feature>
<keyword evidence="3 13" id="KW-0812">Transmembrane</keyword>
<organism evidence="16 17">
    <name type="scientific">Xenopus laevis</name>
    <name type="common">African clawed frog</name>
    <dbReference type="NCBI Taxonomy" id="8355"/>
    <lineage>
        <taxon>Eukaryota</taxon>
        <taxon>Metazoa</taxon>
        <taxon>Chordata</taxon>
        <taxon>Craniata</taxon>
        <taxon>Vertebrata</taxon>
        <taxon>Euteleostomi</taxon>
        <taxon>Amphibia</taxon>
        <taxon>Batrachia</taxon>
        <taxon>Anura</taxon>
        <taxon>Pipoidea</taxon>
        <taxon>Pipidae</taxon>
        <taxon>Xenopodinae</taxon>
        <taxon>Xenopus</taxon>
        <taxon>Xenopus</taxon>
    </lineage>
</organism>
<evidence type="ECO:0000256" key="8">
    <source>
        <dbReference type="ARBA" id="ARBA00023157"/>
    </source>
</evidence>
<feature type="transmembrane region" description="Helical" evidence="13">
    <location>
        <begin position="214"/>
        <end position="237"/>
    </location>
</feature>
<evidence type="ECO:0000313" key="17">
    <source>
        <dbReference type="Proteomes" id="UP000694892"/>
    </source>
</evidence>
<keyword evidence="10" id="KW-0325">Glycoprotein</keyword>
<accession>A0A974C6W6</accession>
<keyword evidence="11" id="KW-0807">Transducer</keyword>
<evidence type="ECO:0000256" key="1">
    <source>
        <dbReference type="ARBA" id="ARBA00004651"/>
    </source>
</evidence>
<dbReference type="OMA" id="EVECVYW"/>
<sequence>MQITLQKVPVDQAVAYVYLPQEIKNHVDAAISKVQFNFFGKTSLFKDYSCSSTLNTYVISASIEGTRIQGLNEPVLLTLRHIIENKNEKPVQCVFWDFNANNRMGGWNSSGCSVQYGNANYTTCYCTHLTHFGVLLDLSREDVDPSNDRIMSLLTYAGCGISSLFLGVSLVTYLAFKSLRKDYPSKILMNLSVALIMLNLVFLMNNWLSSFQDYGLCITCAALLHYFLLASFTWMGLEAVHMYFAFVKVFNLYIRNYILKFCLVGWGIPAIVVAIVLSIKRDYYGSGSHHIHYAVTEETELFCWIQNNVVFYVTVVGYFCFIFLTNIAMFIVVFIQINTLKSKRMKDWKSSFIRDLKSTISLAFLLGLTWGFAFLAWGPVKIAFLYLFSIFNTLQGFFIFLFHCLMKENVRRQWRAHLCCGKLRLNTSDWSRLSNGEMKHNSRVSKLPSDSYQSTMSTTTGSTSNSSSLSGFKDGNSIGNVFLGYFDHRMGYFDLRLRLSKDSKYKSFDYSTIR</sequence>
<feature type="compositionally biased region" description="Low complexity" evidence="12">
    <location>
        <begin position="451"/>
        <end position="469"/>
    </location>
</feature>
<keyword evidence="8" id="KW-1015">Disulfide bond</keyword>
<dbReference type="GO" id="GO:0004930">
    <property type="term" value="F:G protein-coupled receptor activity"/>
    <property type="evidence" value="ECO:0007669"/>
    <property type="project" value="UniProtKB-KW"/>
</dbReference>
<dbReference type="Gene3D" id="2.60.220.50">
    <property type="match status" value="1"/>
</dbReference>
<dbReference type="PRINTS" id="PR00249">
    <property type="entry name" value="GPCRSECRETIN"/>
</dbReference>
<evidence type="ECO:0000256" key="10">
    <source>
        <dbReference type="ARBA" id="ARBA00023180"/>
    </source>
</evidence>
<feature type="domain" description="G-protein coupled receptors family 2 profile 2" evidence="15">
    <location>
        <begin position="151"/>
        <end position="407"/>
    </location>
</feature>
<dbReference type="InterPro" id="IPR000203">
    <property type="entry name" value="GPS"/>
</dbReference>
<evidence type="ECO:0000256" key="12">
    <source>
        <dbReference type="SAM" id="MobiDB-lite"/>
    </source>
</evidence>
<feature type="domain" description="GAIN-B" evidence="14">
    <location>
        <begin position="1"/>
        <end position="142"/>
    </location>
</feature>
<evidence type="ECO:0000256" key="7">
    <source>
        <dbReference type="ARBA" id="ARBA00023136"/>
    </source>
</evidence>
<feature type="transmembrane region" description="Helical" evidence="13">
    <location>
        <begin position="257"/>
        <end position="279"/>
    </location>
</feature>
<evidence type="ECO:0000259" key="15">
    <source>
        <dbReference type="PROSITE" id="PS50261"/>
    </source>
</evidence>
<dbReference type="PRINTS" id="PR01422">
    <property type="entry name" value="GPR56ORPHANR"/>
</dbReference>
<dbReference type="GO" id="GO:0005886">
    <property type="term" value="C:plasma membrane"/>
    <property type="evidence" value="ECO:0007669"/>
    <property type="project" value="UniProtKB-SubCell"/>
</dbReference>
<dbReference type="Gene3D" id="1.20.1070.10">
    <property type="entry name" value="Rhodopsin 7-helix transmembrane proteins"/>
    <property type="match status" value="1"/>
</dbReference>
<feature type="transmembrane region" description="Helical" evidence="13">
    <location>
        <begin position="356"/>
        <end position="377"/>
    </location>
</feature>
<dbReference type="InterPro" id="IPR057244">
    <property type="entry name" value="GAIN_B"/>
</dbReference>
<evidence type="ECO:0000256" key="9">
    <source>
        <dbReference type="ARBA" id="ARBA00023170"/>
    </source>
</evidence>
<evidence type="ECO:0000256" key="11">
    <source>
        <dbReference type="ARBA" id="ARBA00023224"/>
    </source>
</evidence>
<dbReference type="InterPro" id="IPR003910">
    <property type="entry name" value="GPR1/GPR3/GPR5"/>
</dbReference>
<evidence type="ECO:0000259" key="14">
    <source>
        <dbReference type="PROSITE" id="PS50221"/>
    </source>
</evidence>
<dbReference type="Pfam" id="PF00002">
    <property type="entry name" value="7tm_2"/>
    <property type="match status" value="1"/>
</dbReference>
<dbReference type="PROSITE" id="PS00650">
    <property type="entry name" value="G_PROTEIN_RECEP_F2_2"/>
    <property type="match status" value="1"/>
</dbReference>
<evidence type="ECO:0000313" key="16">
    <source>
        <dbReference type="EMBL" id="OCT67717.1"/>
    </source>
</evidence>
<evidence type="ECO:0000256" key="13">
    <source>
        <dbReference type="SAM" id="Phobius"/>
    </source>
</evidence>
<evidence type="ECO:0000256" key="2">
    <source>
        <dbReference type="ARBA" id="ARBA00022475"/>
    </source>
</evidence>
<dbReference type="FunFam" id="1.20.1070.10:FF:000043">
    <property type="entry name" value="adhesion G-protein coupled receptor G2 isoform X1"/>
    <property type="match status" value="1"/>
</dbReference>
<dbReference type="GO" id="GO:0007189">
    <property type="term" value="P:adenylate cyclase-activating G protein-coupled receptor signaling pathway"/>
    <property type="evidence" value="ECO:0007669"/>
    <property type="project" value="TreeGrafter"/>
</dbReference>
<dbReference type="PANTHER" id="PTHR12011">
    <property type="entry name" value="ADHESION G-PROTEIN COUPLED RECEPTOR"/>
    <property type="match status" value="1"/>
</dbReference>
<keyword evidence="4" id="KW-0732">Signal</keyword>
<dbReference type="AlphaFoldDB" id="A0A974C6W6"/>
<keyword evidence="6" id="KW-0297">G-protein coupled receptor</keyword>
<name>A0A974C6W6_XENLA</name>
<protein>
    <submittedName>
        <fullName evidence="16">Uncharacterized protein</fullName>
    </submittedName>
</protein>
<gene>
    <name evidence="16" type="ORF">XELAEV_18039020mg</name>
</gene>
<dbReference type="InterPro" id="IPR017983">
    <property type="entry name" value="GPCR_2_secretin-like_CS"/>
</dbReference>
<dbReference type="PANTHER" id="PTHR12011:SF277">
    <property type="entry name" value="ADHESION G-PROTEIN COUPLED RECEPTOR G4"/>
    <property type="match status" value="1"/>
</dbReference>
<dbReference type="CDD" id="cd15997">
    <property type="entry name" value="7tmB2_GPR112"/>
    <property type="match status" value="1"/>
</dbReference>
<dbReference type="SUPFAM" id="SSF81321">
    <property type="entry name" value="Family A G protein-coupled receptor-like"/>
    <property type="match status" value="1"/>
</dbReference>
<comment type="subcellular location">
    <subcellularLocation>
        <location evidence="1">Cell membrane</location>
        <topology evidence="1">Multi-pass membrane protein</topology>
    </subcellularLocation>
</comment>
<evidence type="ECO:0000256" key="5">
    <source>
        <dbReference type="ARBA" id="ARBA00022989"/>
    </source>
</evidence>
<dbReference type="Proteomes" id="UP000694892">
    <property type="component" value="Chromosome 8L"/>
</dbReference>
<proteinExistence type="predicted"/>